<dbReference type="Gene3D" id="1.10.510.10">
    <property type="entry name" value="Transferase(Phosphotransferase) domain 1"/>
    <property type="match status" value="2"/>
</dbReference>
<dbReference type="Proteomes" id="UP001470230">
    <property type="component" value="Unassembled WGS sequence"/>
</dbReference>
<evidence type="ECO:0000313" key="2">
    <source>
        <dbReference type="EMBL" id="KAK8880830.1"/>
    </source>
</evidence>
<dbReference type="InterPro" id="IPR051681">
    <property type="entry name" value="Ser/Thr_Kinases-Pseudokinases"/>
</dbReference>
<protein>
    <recommendedName>
        <fullName evidence="1">Protein kinase domain-containing protein</fullName>
    </recommendedName>
</protein>
<feature type="domain" description="Protein kinase" evidence="1">
    <location>
        <begin position="221"/>
        <end position="360"/>
    </location>
</feature>
<dbReference type="InterPro" id="IPR000719">
    <property type="entry name" value="Prot_kinase_dom"/>
</dbReference>
<accession>A0ABR2JPL5</accession>
<gene>
    <name evidence="2" type="ORF">M9Y10_003524</name>
</gene>
<proteinExistence type="predicted"/>
<reference evidence="2 3" key="1">
    <citation type="submission" date="2024-04" db="EMBL/GenBank/DDBJ databases">
        <title>Tritrichomonas musculus Genome.</title>
        <authorList>
            <person name="Alves-Ferreira E."/>
            <person name="Grigg M."/>
            <person name="Lorenzi H."/>
            <person name="Galac M."/>
        </authorList>
    </citation>
    <scope>NUCLEOTIDE SEQUENCE [LARGE SCALE GENOMIC DNA]</scope>
    <source>
        <strain evidence="2 3">EAF2021</strain>
    </source>
</reference>
<sequence>MRLINIYGIAYSMRFLHSLNIIHRDLKPDNIILDKYLFQKLSDFCLSVRLNDKSYYEKEIVGTPSFISPEIFSSLIYSKSCDVYAFGMLVYEVMNRKYPFLGCGELEMMRKVSFNKERPLIDIKKVSKRYKELIEKCWSGNPEDRPTFDEIVEELKNDPSFITKEVDKDRFLKYQQFIENKKFDMKRIPFNSIELSLLHKEFGRNFLILLDGKGFIDVHKYEKAEEMQRGILSSVFKIREKKSGIFYTAKVRIDNYSKEEISELSKEVEVLKGLKHPSIQKFLGYSFCDFKEEMKPVVISEFYTSKTLHDIIKVERKGQTYSGWSFTKKLINIYEIASAMQYLHKHGILSSLLMIIFIPN</sequence>
<keyword evidence="3" id="KW-1185">Reference proteome</keyword>
<dbReference type="PROSITE" id="PS50011">
    <property type="entry name" value="PROTEIN_KINASE_DOM"/>
    <property type="match status" value="2"/>
</dbReference>
<dbReference type="SMART" id="SM00220">
    <property type="entry name" value="S_TKc"/>
    <property type="match status" value="1"/>
</dbReference>
<dbReference type="Pfam" id="PF00069">
    <property type="entry name" value="Pkinase"/>
    <property type="match status" value="2"/>
</dbReference>
<name>A0ABR2JPL5_9EUKA</name>
<dbReference type="PROSITE" id="PS00108">
    <property type="entry name" value="PROTEIN_KINASE_ST"/>
    <property type="match status" value="1"/>
</dbReference>
<dbReference type="InterPro" id="IPR011009">
    <property type="entry name" value="Kinase-like_dom_sf"/>
</dbReference>
<evidence type="ECO:0000259" key="1">
    <source>
        <dbReference type="PROSITE" id="PS50011"/>
    </source>
</evidence>
<dbReference type="InterPro" id="IPR008271">
    <property type="entry name" value="Ser/Thr_kinase_AS"/>
</dbReference>
<dbReference type="PANTHER" id="PTHR44329">
    <property type="entry name" value="SERINE/THREONINE-PROTEIN KINASE TNNI3K-RELATED"/>
    <property type="match status" value="1"/>
</dbReference>
<organism evidence="2 3">
    <name type="scientific">Tritrichomonas musculus</name>
    <dbReference type="NCBI Taxonomy" id="1915356"/>
    <lineage>
        <taxon>Eukaryota</taxon>
        <taxon>Metamonada</taxon>
        <taxon>Parabasalia</taxon>
        <taxon>Tritrichomonadida</taxon>
        <taxon>Tritrichomonadidae</taxon>
        <taxon>Tritrichomonas</taxon>
    </lineage>
</organism>
<dbReference type="SUPFAM" id="SSF56112">
    <property type="entry name" value="Protein kinase-like (PK-like)"/>
    <property type="match status" value="2"/>
</dbReference>
<feature type="domain" description="Protein kinase" evidence="1">
    <location>
        <begin position="1"/>
        <end position="161"/>
    </location>
</feature>
<evidence type="ECO:0000313" key="3">
    <source>
        <dbReference type="Proteomes" id="UP001470230"/>
    </source>
</evidence>
<comment type="caution">
    <text evidence="2">The sequence shown here is derived from an EMBL/GenBank/DDBJ whole genome shotgun (WGS) entry which is preliminary data.</text>
</comment>
<dbReference type="EMBL" id="JAPFFF010000010">
    <property type="protein sequence ID" value="KAK8880830.1"/>
    <property type="molecule type" value="Genomic_DNA"/>
</dbReference>